<dbReference type="CDD" id="cd06257">
    <property type="entry name" value="DnaJ"/>
    <property type="match status" value="1"/>
</dbReference>
<evidence type="ECO:0000259" key="2">
    <source>
        <dbReference type="PROSITE" id="PS50076"/>
    </source>
</evidence>
<dbReference type="PRINTS" id="PR00625">
    <property type="entry name" value="JDOMAIN"/>
</dbReference>
<dbReference type="RefSeq" id="WP_158369784.1">
    <property type="nucleotide sequence ID" value="NZ_JAOQJU010000008.1"/>
</dbReference>
<dbReference type="InterPro" id="IPR036869">
    <property type="entry name" value="J_dom_sf"/>
</dbReference>
<dbReference type="PANTHER" id="PTHR44825">
    <property type="match status" value="1"/>
</dbReference>
<protein>
    <submittedName>
        <fullName evidence="3">J domain-containing protein</fullName>
    </submittedName>
</protein>
<organism evidence="3 4">
    <name type="scientific">Dorea acetigenes</name>
    <dbReference type="NCBI Taxonomy" id="2981787"/>
    <lineage>
        <taxon>Bacteria</taxon>
        <taxon>Bacillati</taxon>
        <taxon>Bacillota</taxon>
        <taxon>Clostridia</taxon>
        <taxon>Lachnospirales</taxon>
        <taxon>Lachnospiraceae</taxon>
        <taxon>Dorea</taxon>
    </lineage>
</organism>
<evidence type="ECO:0000313" key="4">
    <source>
        <dbReference type="Proteomes" id="UP001652431"/>
    </source>
</evidence>
<dbReference type="Proteomes" id="UP001652431">
    <property type="component" value="Unassembled WGS sequence"/>
</dbReference>
<dbReference type="SUPFAM" id="SSF46565">
    <property type="entry name" value="Chaperone J-domain"/>
    <property type="match status" value="1"/>
</dbReference>
<accession>A0ABT2RMH3</accession>
<dbReference type="Gene3D" id="1.10.287.110">
    <property type="entry name" value="DnaJ domain"/>
    <property type="match status" value="1"/>
</dbReference>
<dbReference type="PROSITE" id="PS50076">
    <property type="entry name" value="DNAJ_2"/>
    <property type="match status" value="1"/>
</dbReference>
<dbReference type="InterPro" id="IPR052763">
    <property type="entry name" value="DnaJ_C4"/>
</dbReference>
<sequence length="219" mass="25769">MKDCTYYDLLGIPMDATDEEITNAKNFLVKRLHPDANTNSGHDTTLYIQNVLDAYRILINPTNRRIYDRRIRNPIRREDRPVHGSRPADNAPLSPNFAPFWEAANKLNELVCQGSQILKQKRWGKQELSSENRNELSQLASEAQIHIQVLESGDIPKKYWFSHAMNWLLFQWSQHRDLSYAMLFSMYDSYLEQCKSNFERKKILNHTESFLTTLNKMMK</sequence>
<dbReference type="SMART" id="SM00271">
    <property type="entry name" value="DnaJ"/>
    <property type="match status" value="1"/>
</dbReference>
<gene>
    <name evidence="3" type="ORF">OCV99_08660</name>
</gene>
<dbReference type="EMBL" id="JAOQJU010000008">
    <property type="protein sequence ID" value="MCU6686617.1"/>
    <property type="molecule type" value="Genomic_DNA"/>
</dbReference>
<evidence type="ECO:0000313" key="3">
    <source>
        <dbReference type="EMBL" id="MCU6686617.1"/>
    </source>
</evidence>
<keyword evidence="4" id="KW-1185">Reference proteome</keyword>
<keyword evidence="1" id="KW-0235">DNA replication</keyword>
<dbReference type="Pfam" id="PF00226">
    <property type="entry name" value="DnaJ"/>
    <property type="match status" value="1"/>
</dbReference>
<name>A0ABT2RMH3_9FIRM</name>
<feature type="domain" description="J" evidence="2">
    <location>
        <begin position="5"/>
        <end position="71"/>
    </location>
</feature>
<dbReference type="PANTHER" id="PTHR44825:SF1">
    <property type="entry name" value="DNAJ HOMOLOG SUBFAMILY C MEMBER 4"/>
    <property type="match status" value="1"/>
</dbReference>
<proteinExistence type="predicted"/>
<reference evidence="3 4" key="1">
    <citation type="journal article" date="2021" name="ISME Commun">
        <title>Automated analysis of genomic sequences facilitates high-throughput and comprehensive description of bacteria.</title>
        <authorList>
            <person name="Hitch T.C.A."/>
        </authorList>
    </citation>
    <scope>NUCLEOTIDE SEQUENCE [LARGE SCALE GENOMIC DNA]</scope>
    <source>
        <strain evidence="3 4">Sanger_03</strain>
    </source>
</reference>
<evidence type="ECO:0000256" key="1">
    <source>
        <dbReference type="ARBA" id="ARBA00022705"/>
    </source>
</evidence>
<comment type="caution">
    <text evidence="3">The sequence shown here is derived from an EMBL/GenBank/DDBJ whole genome shotgun (WGS) entry which is preliminary data.</text>
</comment>
<dbReference type="InterPro" id="IPR001623">
    <property type="entry name" value="DnaJ_domain"/>
</dbReference>